<dbReference type="SMART" id="SM00387">
    <property type="entry name" value="HATPase_c"/>
    <property type="match status" value="1"/>
</dbReference>
<dbReference type="InterPro" id="IPR003661">
    <property type="entry name" value="HisK_dim/P_dom"/>
</dbReference>
<dbReference type="InterPro" id="IPR003594">
    <property type="entry name" value="HATPase_dom"/>
</dbReference>
<dbReference type="FunFam" id="1.10.287.130:FF:000045">
    <property type="entry name" value="Two-component system sensor histidine kinase/response regulator"/>
    <property type="match status" value="1"/>
</dbReference>
<dbReference type="InterPro" id="IPR011110">
    <property type="entry name" value="Reg_prop"/>
</dbReference>
<evidence type="ECO:0000256" key="2">
    <source>
        <dbReference type="ARBA" id="ARBA00012438"/>
    </source>
</evidence>
<keyword evidence="18" id="KW-1185">Reference proteome</keyword>
<dbReference type="EC" id="2.7.13.3" evidence="2"/>
<dbReference type="RefSeq" id="WP_115866755.1">
    <property type="nucleotide sequence ID" value="NZ_QREG01000002.1"/>
</dbReference>
<dbReference type="PRINTS" id="PR00344">
    <property type="entry name" value="BCTRLSENSOR"/>
</dbReference>
<dbReference type="InterPro" id="IPR005467">
    <property type="entry name" value="His_kinase_dom"/>
</dbReference>
<dbReference type="SUPFAM" id="SSF52172">
    <property type="entry name" value="CheY-like"/>
    <property type="match status" value="1"/>
</dbReference>
<dbReference type="GO" id="GO:0000155">
    <property type="term" value="F:phosphorelay sensor kinase activity"/>
    <property type="evidence" value="ECO:0007669"/>
    <property type="project" value="InterPro"/>
</dbReference>
<dbReference type="Gene3D" id="2.130.10.10">
    <property type="entry name" value="YVTN repeat-like/Quinoprotein amine dehydrogenase"/>
    <property type="match status" value="2"/>
</dbReference>
<keyword evidence="5" id="KW-0547">Nucleotide-binding</keyword>
<dbReference type="InterPro" id="IPR013783">
    <property type="entry name" value="Ig-like_fold"/>
</dbReference>
<dbReference type="CDD" id="cd00082">
    <property type="entry name" value="HisKA"/>
    <property type="match status" value="1"/>
</dbReference>
<dbReference type="SUPFAM" id="SSF63829">
    <property type="entry name" value="Calcium-dependent phosphotriesterase"/>
    <property type="match status" value="2"/>
</dbReference>
<dbReference type="InterPro" id="IPR036097">
    <property type="entry name" value="HisK_dim/P_sf"/>
</dbReference>
<comment type="catalytic activity">
    <reaction evidence="1">
        <text>ATP + protein L-histidine = ADP + protein N-phospho-L-histidine.</text>
        <dbReference type="EC" id="2.7.13.3"/>
    </reaction>
</comment>
<dbReference type="SUPFAM" id="SSF46689">
    <property type="entry name" value="Homeodomain-like"/>
    <property type="match status" value="1"/>
</dbReference>
<dbReference type="Pfam" id="PF02518">
    <property type="entry name" value="HATPase_c"/>
    <property type="match status" value="1"/>
</dbReference>
<proteinExistence type="predicted"/>
<evidence type="ECO:0000259" key="16">
    <source>
        <dbReference type="PROSITE" id="PS50110"/>
    </source>
</evidence>
<organism evidence="17 18">
    <name type="scientific">Marinoscillum furvescens DSM 4134</name>
    <dbReference type="NCBI Taxonomy" id="1122208"/>
    <lineage>
        <taxon>Bacteria</taxon>
        <taxon>Pseudomonadati</taxon>
        <taxon>Bacteroidota</taxon>
        <taxon>Cytophagia</taxon>
        <taxon>Cytophagales</taxon>
        <taxon>Reichenbachiellaceae</taxon>
        <taxon>Marinoscillum</taxon>
    </lineage>
</organism>
<evidence type="ECO:0000256" key="12">
    <source>
        <dbReference type="PROSITE-ProRule" id="PRU00169"/>
    </source>
</evidence>
<evidence type="ECO:0000256" key="13">
    <source>
        <dbReference type="SAM" id="Phobius"/>
    </source>
</evidence>
<dbReference type="InterPro" id="IPR011006">
    <property type="entry name" value="CheY-like_superfamily"/>
</dbReference>
<evidence type="ECO:0000256" key="10">
    <source>
        <dbReference type="ARBA" id="ARBA00023125"/>
    </source>
</evidence>
<keyword evidence="13" id="KW-0472">Membrane</keyword>
<dbReference type="Gene3D" id="2.60.40.10">
    <property type="entry name" value="Immunoglobulins"/>
    <property type="match status" value="1"/>
</dbReference>
<comment type="caution">
    <text evidence="17">The sequence shown here is derived from an EMBL/GenBank/DDBJ whole genome shotgun (WGS) entry which is preliminary data.</text>
</comment>
<dbReference type="SMART" id="SM00448">
    <property type="entry name" value="REC"/>
    <property type="match status" value="1"/>
</dbReference>
<evidence type="ECO:0000259" key="14">
    <source>
        <dbReference type="PROSITE" id="PS01124"/>
    </source>
</evidence>
<keyword evidence="9" id="KW-0805">Transcription regulation</keyword>
<gene>
    <name evidence="17" type="ORF">C7460_102255</name>
</gene>
<dbReference type="SMART" id="SM00342">
    <property type="entry name" value="HTH_ARAC"/>
    <property type="match status" value="1"/>
</dbReference>
<feature type="transmembrane region" description="Helical" evidence="13">
    <location>
        <begin position="768"/>
        <end position="792"/>
    </location>
</feature>
<dbReference type="InterPro" id="IPR001789">
    <property type="entry name" value="Sig_transdc_resp-reg_receiver"/>
</dbReference>
<dbReference type="GO" id="GO:0003700">
    <property type="term" value="F:DNA-binding transcription factor activity"/>
    <property type="evidence" value="ECO:0007669"/>
    <property type="project" value="InterPro"/>
</dbReference>
<dbReference type="InterPro" id="IPR004358">
    <property type="entry name" value="Sig_transdc_His_kin-like_C"/>
</dbReference>
<dbReference type="InterPro" id="IPR036890">
    <property type="entry name" value="HATPase_C_sf"/>
</dbReference>
<dbReference type="GO" id="GO:0005524">
    <property type="term" value="F:ATP binding"/>
    <property type="evidence" value="ECO:0007669"/>
    <property type="project" value="UniProtKB-KW"/>
</dbReference>
<dbReference type="Gene3D" id="1.10.287.130">
    <property type="match status" value="1"/>
</dbReference>
<dbReference type="SUPFAM" id="SSF55874">
    <property type="entry name" value="ATPase domain of HSP90 chaperone/DNA topoisomerase II/histidine kinase"/>
    <property type="match status" value="1"/>
</dbReference>
<keyword evidence="7" id="KW-0067">ATP-binding</keyword>
<evidence type="ECO:0000256" key="9">
    <source>
        <dbReference type="ARBA" id="ARBA00023015"/>
    </source>
</evidence>
<dbReference type="Pfam" id="PF07495">
    <property type="entry name" value="Y_Y_Y"/>
    <property type="match status" value="1"/>
</dbReference>
<dbReference type="InterPro" id="IPR011123">
    <property type="entry name" value="Y_Y_Y"/>
</dbReference>
<keyword evidence="13" id="KW-1133">Transmembrane helix</keyword>
<dbReference type="FunFam" id="3.30.565.10:FF:000037">
    <property type="entry name" value="Hybrid sensor histidine kinase/response regulator"/>
    <property type="match status" value="1"/>
</dbReference>
<dbReference type="OrthoDB" id="9797097at2"/>
<dbReference type="PROSITE" id="PS01124">
    <property type="entry name" value="HTH_ARAC_FAMILY_2"/>
    <property type="match status" value="1"/>
</dbReference>
<dbReference type="PROSITE" id="PS50110">
    <property type="entry name" value="RESPONSE_REGULATORY"/>
    <property type="match status" value="1"/>
</dbReference>
<feature type="modified residue" description="4-aspartylphosphate" evidence="12">
    <location>
        <position position="1148"/>
    </location>
</feature>
<evidence type="ECO:0000313" key="18">
    <source>
        <dbReference type="Proteomes" id="UP000256779"/>
    </source>
</evidence>
<dbReference type="Gene3D" id="1.10.10.60">
    <property type="entry name" value="Homeodomain-like"/>
    <property type="match status" value="1"/>
</dbReference>
<evidence type="ECO:0000256" key="5">
    <source>
        <dbReference type="ARBA" id="ARBA00022741"/>
    </source>
</evidence>
<evidence type="ECO:0000256" key="8">
    <source>
        <dbReference type="ARBA" id="ARBA00023012"/>
    </source>
</evidence>
<feature type="domain" description="Histidine kinase" evidence="15">
    <location>
        <begin position="822"/>
        <end position="1054"/>
    </location>
</feature>
<sequence>MAGVFIKSISILSLLLLSFAPLWAQTKKFKNLTVNSGLSHSDVRSVCADENGLIWLATNSGLNRYDGYELSVFKHDFSNPNSLINNRTKKVRSNGAGKLFLISESNEVFLYDVPADQFRMVYRLDGRAVPVVELFQGGSNEFYVRSVAHEIYQLIEAPNGIFLSVVDQLPDTWEIQQTRALGNTLLMLTTQGQVLRHPMGSQEIEPVEALLGQVHGMSNDSEGYIFACADQGIFRIMEEGVKMELPFDFSSFGQVTDVVQDKVGGIWVAFYAGGVAYFQKNESGTYEEPVFYTEDRKLNTNRINDLLLDGFNELWIATSGAGVYHTHLSSKPFYEINKQNGFDLADNYITAIHEQGEDLLVGTRRGMSVVKKYHAGDHREETVLANRHITCFMQLPDGRLLIGTRRHGLFVQEGSQINPVQAVESDEISGLTVDHFDRVWVSSFDQGVFLLQADKQGFVLSDKLLPTANITYLFADRINEKMYLGTIESGLIEVVTLNDETVEVFHHTHVPDDSTSISSEYTWPMVQSADGRLWVGTIGGGLNVMTHPSPGVVAFEYYTVQDGLPDNDIESILVDDEGYLWLAGRGLSKFDPIQGAVLNNFNYKDGLQSNSFKIGAAHKGNGGRLFFGGINGLNYFQPTEIRQDTIPAQLMFDRLSILNHQVGVGQQVNDRVILPVSLNQMDALVFEAEENEFTISMLAVHHGNPEKNKYAYKLEGYNEEWVEVSSTNRHITFANLKEGQYTLHAKASNGDGLWSAVRKLYVTILPPWYLTWWALILYGAILFLLLLSYRYLIFKQTDLKKHLTDSEIENQKNEDRLKLFTNISHEIRTPLTLIKGPLEDIINKESIDSSSQSDLLVVHKNVDRLLRLTNQILEFRRYESGKVNLQAAEGNIVRFVKEVCALFRNEAQRKGIELNFESVSDDIKLTFDRDKFEIVLANLMSNAHKFTQQGGEIRVDVRTVGNQHQAAVYESGQLKDNFLQISVSDTGAGMSSEELQKVFDRFYQVRALNQLEIQGTGIGLALVKNIVQQHKGEISVKSKEGHGSTFVIKMPFGTTHLTADQLIEEFHDSENLNAYMNLQENDGDTENAPAANRPDLHKPLILVVEDNPEVAAYIQKCLRGRFRTKHAKNGEIGLKLAEELLPDLIVSDVMMPKMDGIEMLLKIRANSNCSFIPVILLTARTSTLYEVQGIDSGAQDYITKPFNPRLLIGKINSILDIRSKYKNYYLQGLQQDAALVELPGAEYQFLENLRRIVLENLTNEDFSVSELTRQVGMSQSAFYKRIKELTGRSAVQFIRDVRLSRAAELILQDELSIGQVAFAVGINDAKYFREKFKALFGVNPSDYKAHKAGL</sequence>
<dbReference type="InterPro" id="IPR015943">
    <property type="entry name" value="WD40/YVTN_repeat-like_dom_sf"/>
</dbReference>
<keyword evidence="11" id="KW-0804">Transcription</keyword>
<dbReference type="InterPro" id="IPR018060">
    <property type="entry name" value="HTH_AraC"/>
</dbReference>
<feature type="domain" description="Response regulatory" evidence="16">
    <location>
        <begin position="1100"/>
        <end position="1215"/>
    </location>
</feature>
<dbReference type="InterPro" id="IPR009057">
    <property type="entry name" value="Homeodomain-like_sf"/>
</dbReference>
<keyword evidence="4" id="KW-0808">Transferase</keyword>
<dbReference type="Gene3D" id="3.30.565.10">
    <property type="entry name" value="Histidine kinase-like ATPase, C-terminal domain"/>
    <property type="match status" value="1"/>
</dbReference>
<evidence type="ECO:0000313" key="17">
    <source>
        <dbReference type="EMBL" id="REE02230.1"/>
    </source>
</evidence>
<keyword evidence="3 12" id="KW-0597">Phosphoprotein</keyword>
<dbReference type="PROSITE" id="PS50109">
    <property type="entry name" value="HIS_KIN"/>
    <property type="match status" value="1"/>
</dbReference>
<dbReference type="SUPFAM" id="SSF47384">
    <property type="entry name" value="Homodimeric domain of signal transducing histidine kinase"/>
    <property type="match status" value="1"/>
</dbReference>
<dbReference type="Pfam" id="PF07494">
    <property type="entry name" value="Reg_prop"/>
    <property type="match status" value="2"/>
</dbReference>
<dbReference type="Pfam" id="PF12833">
    <property type="entry name" value="HTH_18"/>
    <property type="match status" value="1"/>
</dbReference>
<dbReference type="Proteomes" id="UP000256779">
    <property type="component" value="Unassembled WGS sequence"/>
</dbReference>
<evidence type="ECO:0000256" key="6">
    <source>
        <dbReference type="ARBA" id="ARBA00022777"/>
    </source>
</evidence>
<evidence type="ECO:0000259" key="15">
    <source>
        <dbReference type="PROSITE" id="PS50109"/>
    </source>
</evidence>
<dbReference type="Pfam" id="PF00072">
    <property type="entry name" value="Response_reg"/>
    <property type="match status" value="1"/>
</dbReference>
<feature type="domain" description="HTH araC/xylS-type" evidence="14">
    <location>
        <begin position="1247"/>
        <end position="1346"/>
    </location>
</feature>
<dbReference type="PROSITE" id="PS00041">
    <property type="entry name" value="HTH_ARAC_FAMILY_1"/>
    <property type="match status" value="1"/>
</dbReference>
<name>A0A3D9L8R4_MARFU</name>
<evidence type="ECO:0000256" key="1">
    <source>
        <dbReference type="ARBA" id="ARBA00000085"/>
    </source>
</evidence>
<keyword evidence="6" id="KW-0418">Kinase</keyword>
<evidence type="ECO:0000256" key="4">
    <source>
        <dbReference type="ARBA" id="ARBA00022679"/>
    </source>
</evidence>
<dbReference type="Gene3D" id="3.40.50.2300">
    <property type="match status" value="1"/>
</dbReference>
<keyword evidence="8" id="KW-0902">Two-component regulatory system</keyword>
<evidence type="ECO:0000256" key="3">
    <source>
        <dbReference type="ARBA" id="ARBA00022553"/>
    </source>
</evidence>
<dbReference type="GO" id="GO:0043565">
    <property type="term" value="F:sequence-specific DNA binding"/>
    <property type="evidence" value="ECO:0007669"/>
    <property type="project" value="InterPro"/>
</dbReference>
<dbReference type="PANTHER" id="PTHR43547">
    <property type="entry name" value="TWO-COMPONENT HISTIDINE KINASE"/>
    <property type="match status" value="1"/>
</dbReference>
<dbReference type="EMBL" id="QREG01000002">
    <property type="protein sequence ID" value="REE02230.1"/>
    <property type="molecule type" value="Genomic_DNA"/>
</dbReference>
<reference evidence="17 18" key="1">
    <citation type="submission" date="2018-07" db="EMBL/GenBank/DDBJ databases">
        <title>Genomic Encyclopedia of Type Strains, Phase IV (KMG-IV): sequencing the most valuable type-strain genomes for metagenomic binning, comparative biology and taxonomic classification.</title>
        <authorList>
            <person name="Goeker M."/>
        </authorList>
    </citation>
    <scope>NUCLEOTIDE SEQUENCE [LARGE SCALE GENOMIC DNA]</scope>
    <source>
        <strain evidence="17 18">DSM 4134</strain>
    </source>
</reference>
<dbReference type="Pfam" id="PF00512">
    <property type="entry name" value="HisKA"/>
    <property type="match status" value="1"/>
</dbReference>
<keyword evidence="13" id="KW-0812">Transmembrane</keyword>
<evidence type="ECO:0000256" key="7">
    <source>
        <dbReference type="ARBA" id="ARBA00022840"/>
    </source>
</evidence>
<protein>
    <recommendedName>
        <fullName evidence="2">histidine kinase</fullName>
        <ecNumber evidence="2">2.7.13.3</ecNumber>
    </recommendedName>
</protein>
<dbReference type="PANTHER" id="PTHR43547:SF2">
    <property type="entry name" value="HYBRID SIGNAL TRANSDUCTION HISTIDINE KINASE C"/>
    <property type="match status" value="1"/>
</dbReference>
<keyword evidence="10" id="KW-0238">DNA-binding</keyword>
<dbReference type="SMART" id="SM00388">
    <property type="entry name" value="HisKA"/>
    <property type="match status" value="1"/>
</dbReference>
<evidence type="ECO:0000256" key="11">
    <source>
        <dbReference type="ARBA" id="ARBA00023163"/>
    </source>
</evidence>
<dbReference type="InterPro" id="IPR018062">
    <property type="entry name" value="HTH_AraC-typ_CS"/>
</dbReference>
<accession>A0A3D9L8R4</accession>
<dbReference type="CDD" id="cd17574">
    <property type="entry name" value="REC_OmpR"/>
    <property type="match status" value="1"/>
</dbReference>